<evidence type="ECO:0000256" key="7">
    <source>
        <dbReference type="SAM" id="Phobius"/>
    </source>
</evidence>
<keyword evidence="5 7" id="KW-1133">Transmembrane helix</keyword>
<evidence type="ECO:0000256" key="3">
    <source>
        <dbReference type="ARBA" id="ARBA00022475"/>
    </source>
</evidence>
<comment type="similarity">
    <text evidence="2">Belongs to the UPF0702 family.</text>
</comment>
<dbReference type="Proteomes" id="UP000774935">
    <property type="component" value="Unassembled WGS sequence"/>
</dbReference>
<evidence type="ECO:0000256" key="6">
    <source>
        <dbReference type="ARBA" id="ARBA00023136"/>
    </source>
</evidence>
<evidence type="ECO:0000256" key="5">
    <source>
        <dbReference type="ARBA" id="ARBA00022989"/>
    </source>
</evidence>
<dbReference type="InterPro" id="IPR023090">
    <property type="entry name" value="UPF0702_alpha/beta_dom_sf"/>
</dbReference>
<dbReference type="RefSeq" id="WP_199109982.1">
    <property type="nucleotide sequence ID" value="NZ_JAHWXQ010000002.1"/>
</dbReference>
<keyword evidence="4 7" id="KW-0812">Transmembrane</keyword>
<dbReference type="EMBL" id="JAHWXQ010000002">
    <property type="protein sequence ID" value="MBW3365502.1"/>
    <property type="molecule type" value="Genomic_DNA"/>
</dbReference>
<evidence type="ECO:0000259" key="8">
    <source>
        <dbReference type="Pfam" id="PF04239"/>
    </source>
</evidence>
<evidence type="ECO:0000256" key="2">
    <source>
        <dbReference type="ARBA" id="ARBA00006448"/>
    </source>
</evidence>
<dbReference type="PANTHER" id="PTHR34582">
    <property type="entry name" value="UPF0702 TRANSMEMBRANE PROTEIN YCAP"/>
    <property type="match status" value="1"/>
</dbReference>
<feature type="transmembrane region" description="Helical" evidence="7">
    <location>
        <begin position="55"/>
        <end position="75"/>
    </location>
</feature>
<proteinExistence type="inferred from homology"/>
<evidence type="ECO:0000313" key="9">
    <source>
        <dbReference type="EMBL" id="MBW3365502.1"/>
    </source>
</evidence>
<dbReference type="Pfam" id="PF04239">
    <property type="entry name" value="DUF421"/>
    <property type="match status" value="1"/>
</dbReference>
<accession>A0ABS6XBW5</accession>
<feature type="transmembrane region" description="Helical" evidence="7">
    <location>
        <begin position="6"/>
        <end position="22"/>
    </location>
</feature>
<comment type="caution">
    <text evidence="9">The sequence shown here is derived from an EMBL/GenBank/DDBJ whole genome shotgun (WGS) entry which is preliminary data.</text>
</comment>
<feature type="domain" description="YetF C-terminal" evidence="8">
    <location>
        <begin position="77"/>
        <end position="148"/>
    </location>
</feature>
<dbReference type="PANTHER" id="PTHR34582:SF6">
    <property type="entry name" value="UPF0702 TRANSMEMBRANE PROTEIN YCAP"/>
    <property type="match status" value="1"/>
</dbReference>
<protein>
    <submittedName>
        <fullName evidence="9">DUF421 domain-containing protein</fullName>
    </submittedName>
</protein>
<gene>
    <name evidence="9" type="ORF">KYK27_10625</name>
</gene>
<reference evidence="9 10" key="1">
    <citation type="submission" date="2021-07" db="EMBL/GenBank/DDBJ databases">
        <authorList>
            <person name="Kim M.K."/>
        </authorList>
    </citation>
    <scope>NUCLEOTIDE SEQUENCE [LARGE SCALE GENOMIC DNA]</scope>
    <source>
        <strain evidence="9 10">HLY7-15</strain>
    </source>
</reference>
<feature type="transmembrane region" description="Helical" evidence="7">
    <location>
        <begin position="29"/>
        <end position="49"/>
    </location>
</feature>
<dbReference type="InterPro" id="IPR007353">
    <property type="entry name" value="DUF421"/>
</dbReference>
<evidence type="ECO:0000256" key="1">
    <source>
        <dbReference type="ARBA" id="ARBA00004651"/>
    </source>
</evidence>
<keyword evidence="10" id="KW-1185">Reference proteome</keyword>
<evidence type="ECO:0000256" key="4">
    <source>
        <dbReference type="ARBA" id="ARBA00022692"/>
    </source>
</evidence>
<keyword evidence="6 7" id="KW-0472">Membrane</keyword>
<sequence>MDTIIKGAVIYVFLLLIFRISGKRTMYDATVFDFVLLLIIAETTQQALLGDDFSLTNGLLLIMTLIILDIIISLLKQKFNPIEKLVDGSPLIIMDKGQLLRDRMRKERIDEADIMESARDLHGLQRLDQIKYAILEKNGKITIIPQEEAS</sequence>
<dbReference type="Gene3D" id="3.30.240.20">
    <property type="entry name" value="bsu07140 like domains"/>
    <property type="match status" value="1"/>
</dbReference>
<keyword evidence="3" id="KW-1003">Cell membrane</keyword>
<organism evidence="9 10">
    <name type="scientific">Pontibacter populi</name>
    <dbReference type="NCBI Taxonomy" id="890055"/>
    <lineage>
        <taxon>Bacteria</taxon>
        <taxon>Pseudomonadati</taxon>
        <taxon>Bacteroidota</taxon>
        <taxon>Cytophagia</taxon>
        <taxon>Cytophagales</taxon>
        <taxon>Hymenobacteraceae</taxon>
        <taxon>Pontibacter</taxon>
    </lineage>
</organism>
<comment type="subcellular location">
    <subcellularLocation>
        <location evidence="1">Cell membrane</location>
        <topology evidence="1">Multi-pass membrane protein</topology>
    </subcellularLocation>
</comment>
<evidence type="ECO:0000313" key="10">
    <source>
        <dbReference type="Proteomes" id="UP000774935"/>
    </source>
</evidence>
<name>A0ABS6XBW5_9BACT</name>